<evidence type="ECO:0000256" key="1">
    <source>
        <dbReference type="SAM" id="MobiDB-lite"/>
    </source>
</evidence>
<organism evidence="2 3">
    <name type="scientific">Haloarcula amylolytica JCM 13557</name>
    <dbReference type="NCBI Taxonomy" id="1227452"/>
    <lineage>
        <taxon>Archaea</taxon>
        <taxon>Methanobacteriati</taxon>
        <taxon>Methanobacteriota</taxon>
        <taxon>Stenosarchaea group</taxon>
        <taxon>Halobacteria</taxon>
        <taxon>Halobacteriales</taxon>
        <taxon>Haloarculaceae</taxon>
        <taxon>Haloarcula</taxon>
    </lineage>
</organism>
<keyword evidence="3" id="KW-1185">Reference proteome</keyword>
<proteinExistence type="predicted"/>
<dbReference type="Proteomes" id="UP000011623">
    <property type="component" value="Unassembled WGS sequence"/>
</dbReference>
<sequence length="75" mass="8101">MIPVVNRDMDSDTQSTSAVTAAADADEGTLPAVVRSRPDGSERLICYAPDVDTTDVEDQWLSVDADFPVSTLLMR</sequence>
<feature type="compositionally biased region" description="Low complexity" evidence="1">
    <location>
        <begin position="12"/>
        <end position="23"/>
    </location>
</feature>
<evidence type="ECO:0000313" key="3">
    <source>
        <dbReference type="Proteomes" id="UP000011623"/>
    </source>
</evidence>
<evidence type="ECO:0000313" key="2">
    <source>
        <dbReference type="EMBL" id="EMA26079.1"/>
    </source>
</evidence>
<accession>M0L0V4</accession>
<dbReference type="PATRIC" id="fig|1227452.3.peg.406"/>
<comment type="caution">
    <text evidence="2">The sequence shown here is derived from an EMBL/GenBank/DDBJ whole genome shotgun (WGS) entry which is preliminary data.</text>
</comment>
<protein>
    <submittedName>
        <fullName evidence="2">Uncharacterized protein</fullName>
    </submittedName>
</protein>
<reference evidence="2 3" key="1">
    <citation type="journal article" date="2014" name="PLoS Genet.">
        <title>Phylogenetically driven sequencing of extremely halophilic archaea reveals strategies for static and dynamic osmo-response.</title>
        <authorList>
            <person name="Becker E.A."/>
            <person name="Seitzer P.M."/>
            <person name="Tritt A."/>
            <person name="Larsen D."/>
            <person name="Krusor M."/>
            <person name="Yao A.I."/>
            <person name="Wu D."/>
            <person name="Madern D."/>
            <person name="Eisen J.A."/>
            <person name="Darling A.E."/>
            <person name="Facciotti M.T."/>
        </authorList>
    </citation>
    <scope>NUCLEOTIDE SEQUENCE [LARGE SCALE GENOMIC DNA]</scope>
    <source>
        <strain evidence="2 3">JCM 13557</strain>
    </source>
</reference>
<dbReference type="EMBL" id="AOLW01000006">
    <property type="protein sequence ID" value="EMA26079.1"/>
    <property type="molecule type" value="Genomic_DNA"/>
</dbReference>
<dbReference type="RefSeq" id="WP_008307375.1">
    <property type="nucleotide sequence ID" value="NZ_AOLW01000006.1"/>
</dbReference>
<dbReference type="AlphaFoldDB" id="M0L0V4"/>
<gene>
    <name evidence="2" type="ORF">C442_01982</name>
</gene>
<feature type="region of interest" description="Disordered" evidence="1">
    <location>
        <begin position="1"/>
        <end position="24"/>
    </location>
</feature>
<name>M0L0V4_9EURY</name>